<proteinExistence type="predicted"/>
<comment type="caution">
    <text evidence="2">The sequence shown here is derived from an EMBL/GenBank/DDBJ whole genome shotgun (WGS) entry which is preliminary data.</text>
</comment>
<sequence length="130" mass="14303">MQIKIASVMVDDQDKALRFYTEQLGFTKMADIPMGPQYRWLTVVSPEGVDGVELALEPMGFAPARVYQKALYEAGIPATAFITQDLAGEVERLRARGVVFRGEVQDMGPIAGIMFEDGCGNLIHLVQPKV</sequence>
<dbReference type="PANTHER" id="PTHR36437:SF2">
    <property type="entry name" value="GLYOXALASE_BLEOMYCIN RESISTANCE PROTEIN_DIOXYGENASE"/>
    <property type="match status" value="1"/>
</dbReference>
<dbReference type="Proteomes" id="UP001228044">
    <property type="component" value="Unassembled WGS sequence"/>
</dbReference>
<keyword evidence="3" id="KW-1185">Reference proteome</keyword>
<evidence type="ECO:0000313" key="2">
    <source>
        <dbReference type="EMBL" id="MDN3919174.1"/>
    </source>
</evidence>
<dbReference type="InterPro" id="IPR037523">
    <property type="entry name" value="VOC_core"/>
</dbReference>
<dbReference type="SUPFAM" id="SSF54593">
    <property type="entry name" value="Glyoxalase/Bleomycin resistance protein/Dihydroxybiphenyl dioxygenase"/>
    <property type="match status" value="1"/>
</dbReference>
<evidence type="ECO:0000259" key="1">
    <source>
        <dbReference type="PROSITE" id="PS51819"/>
    </source>
</evidence>
<name>A0ABT8DQF6_9BURK</name>
<dbReference type="PROSITE" id="PS51819">
    <property type="entry name" value="VOC"/>
    <property type="match status" value="1"/>
</dbReference>
<reference evidence="2 3" key="1">
    <citation type="submission" date="2023-06" db="EMBL/GenBank/DDBJ databases">
        <title>Pelomonas sp. PFR6 16S ribosomal RNA gene Genome sequencing and assembly.</title>
        <authorList>
            <person name="Woo H."/>
        </authorList>
    </citation>
    <scope>NUCLEOTIDE SEQUENCE [LARGE SCALE GENOMIC DNA]</scope>
    <source>
        <strain evidence="2 3">PFR6</strain>
    </source>
</reference>
<dbReference type="Pfam" id="PF00903">
    <property type="entry name" value="Glyoxalase"/>
    <property type="match status" value="1"/>
</dbReference>
<gene>
    <name evidence="2" type="ORF">QWJ38_02660</name>
</gene>
<feature type="domain" description="VOC" evidence="1">
    <location>
        <begin position="2"/>
        <end position="128"/>
    </location>
</feature>
<dbReference type="RefSeq" id="WP_290357483.1">
    <property type="nucleotide sequence ID" value="NZ_JAUHHC010000001.1"/>
</dbReference>
<dbReference type="Gene3D" id="3.10.180.10">
    <property type="entry name" value="2,3-Dihydroxybiphenyl 1,2-Dioxygenase, domain 1"/>
    <property type="match status" value="1"/>
</dbReference>
<dbReference type="InterPro" id="IPR004360">
    <property type="entry name" value="Glyas_Fos-R_dOase_dom"/>
</dbReference>
<dbReference type="EMBL" id="JAUHHC010000001">
    <property type="protein sequence ID" value="MDN3919174.1"/>
    <property type="molecule type" value="Genomic_DNA"/>
</dbReference>
<dbReference type="PANTHER" id="PTHR36437">
    <property type="entry name" value="GLYOXALASE/BLEOMYCIN RESISTANCE PROTEIN/DIOXYGENASE"/>
    <property type="match status" value="1"/>
</dbReference>
<accession>A0ABT8DQF6</accession>
<dbReference type="InterPro" id="IPR029068">
    <property type="entry name" value="Glyas_Bleomycin-R_OHBP_Dase"/>
</dbReference>
<organism evidence="2 3">
    <name type="scientific">Roseateles violae</name>
    <dbReference type="NCBI Taxonomy" id="3058042"/>
    <lineage>
        <taxon>Bacteria</taxon>
        <taxon>Pseudomonadati</taxon>
        <taxon>Pseudomonadota</taxon>
        <taxon>Betaproteobacteria</taxon>
        <taxon>Burkholderiales</taxon>
        <taxon>Sphaerotilaceae</taxon>
        <taxon>Roseateles</taxon>
    </lineage>
</organism>
<evidence type="ECO:0000313" key="3">
    <source>
        <dbReference type="Proteomes" id="UP001228044"/>
    </source>
</evidence>
<protein>
    <submittedName>
        <fullName evidence="2">VOC family protein</fullName>
    </submittedName>
</protein>